<accession>A0A3B0RX57</accession>
<sequence>MIPARAATLLGQIRRDLAEIQTLRHDIRHAPDQISRDNAIIRHSRTLDKIIEALQQLDDAGLLNGFSVVK</sequence>
<protein>
    <submittedName>
        <fullName evidence="1">Uncharacterized protein</fullName>
    </submittedName>
</protein>
<name>A0A3B0RX57_9ZZZZ</name>
<proteinExistence type="predicted"/>
<gene>
    <name evidence="1" type="ORF">MNBD_ALPHA07-1061</name>
</gene>
<dbReference type="AlphaFoldDB" id="A0A3B0RX57"/>
<organism evidence="1">
    <name type="scientific">hydrothermal vent metagenome</name>
    <dbReference type="NCBI Taxonomy" id="652676"/>
    <lineage>
        <taxon>unclassified sequences</taxon>
        <taxon>metagenomes</taxon>
        <taxon>ecological metagenomes</taxon>
    </lineage>
</organism>
<dbReference type="EMBL" id="UOEG01000181">
    <property type="protein sequence ID" value="VAV98484.1"/>
    <property type="molecule type" value="Genomic_DNA"/>
</dbReference>
<reference evidence="1" key="1">
    <citation type="submission" date="2018-06" db="EMBL/GenBank/DDBJ databases">
        <authorList>
            <person name="Zhirakovskaya E."/>
        </authorList>
    </citation>
    <scope>NUCLEOTIDE SEQUENCE</scope>
</reference>
<evidence type="ECO:0000313" key="1">
    <source>
        <dbReference type="EMBL" id="VAV98484.1"/>
    </source>
</evidence>